<dbReference type="SMART" id="SM00359">
    <property type="entry name" value="PUA"/>
    <property type="match status" value="1"/>
</dbReference>
<dbReference type="GO" id="GO:0032259">
    <property type="term" value="P:methylation"/>
    <property type="evidence" value="ECO:0007669"/>
    <property type="project" value="UniProtKB-KW"/>
</dbReference>
<evidence type="ECO:0000313" key="11">
    <source>
        <dbReference type="Proteomes" id="UP000030700"/>
    </source>
</evidence>
<evidence type="ECO:0000256" key="4">
    <source>
        <dbReference type="ARBA" id="ARBA00022603"/>
    </source>
</evidence>
<comment type="subcellular location">
    <subcellularLocation>
        <location evidence="1">Cytoplasm</location>
    </subcellularLocation>
</comment>
<dbReference type="InterPro" id="IPR041532">
    <property type="entry name" value="RlmI-like_PUA"/>
</dbReference>
<protein>
    <submittedName>
        <fullName evidence="10">Ribosomal RNA large subunit methyltransferase I</fullName>
    </submittedName>
</protein>
<evidence type="ECO:0000256" key="8">
    <source>
        <dbReference type="ARBA" id="ARBA00038091"/>
    </source>
</evidence>
<dbReference type="Gene3D" id="3.40.50.150">
    <property type="entry name" value="Vaccinia Virus protein VP39"/>
    <property type="match status" value="1"/>
</dbReference>
<dbReference type="SUPFAM" id="SSF88697">
    <property type="entry name" value="PUA domain-like"/>
    <property type="match status" value="1"/>
</dbReference>
<sequence length="392" mass="43745">MAEIVLKPGREKSLLRRHPWIFSGAVGKTQGTPQPGETVEILSAHGEWLARAAYSPTSQIVARVWSFEREEEINPAFFRLRLQQALLARQSLTAATAYRLVNAESDRMPGVIIDRYGDFLVCQFLTTGAEFWKTAIVRELAALMPHAGIYERSDADVREKEGLTASVGALDGENPPELVEIEEHGLRFLVDIQYGQKTGFYLDQRENRTLLARFAHGAEVLNCFAYTGGFGVYALKHGAKRVTNIESSADAMELARRNIELNGLNPEHVEPVIGDVFKVLRTYRNAERQFDIVILDPPKFAESKGQLERACRGYKDINWLAMRALRPGGLLLTFSCSGLMTPDLFQKIVADAALDAHRHAQIIHAMTQAEDHPVALAFPEGAYLKGLACRVW</sequence>
<evidence type="ECO:0000259" key="9">
    <source>
        <dbReference type="SMART" id="SM00359"/>
    </source>
</evidence>
<organism evidence="10">
    <name type="scientific">Candidatus Moduliflexus flocculans</name>
    <dbReference type="NCBI Taxonomy" id="1499966"/>
    <lineage>
        <taxon>Bacteria</taxon>
        <taxon>Candidatus Moduliflexota</taxon>
        <taxon>Candidatus Moduliflexia</taxon>
        <taxon>Candidatus Moduliflexales</taxon>
        <taxon>Candidatus Moduliflexaceae</taxon>
    </lineage>
</organism>
<dbReference type="GO" id="GO:0006364">
    <property type="term" value="P:rRNA processing"/>
    <property type="evidence" value="ECO:0007669"/>
    <property type="project" value="UniProtKB-KW"/>
</dbReference>
<dbReference type="CDD" id="cd21153">
    <property type="entry name" value="PUA_RlmI"/>
    <property type="match status" value="1"/>
</dbReference>
<evidence type="ECO:0000256" key="2">
    <source>
        <dbReference type="ARBA" id="ARBA00022490"/>
    </source>
</evidence>
<dbReference type="CDD" id="cd11572">
    <property type="entry name" value="RlmI_M_like"/>
    <property type="match status" value="1"/>
</dbReference>
<reference evidence="10" key="1">
    <citation type="journal article" date="2015" name="PeerJ">
        <title>First genomic representation of candidate bacterial phylum KSB3 points to enhanced environmental sensing as a trigger of wastewater bulking.</title>
        <authorList>
            <person name="Sekiguchi Y."/>
            <person name="Ohashi A."/>
            <person name="Parks D.H."/>
            <person name="Yamauchi T."/>
            <person name="Tyson G.W."/>
            <person name="Hugenholtz P."/>
        </authorList>
    </citation>
    <scope>NUCLEOTIDE SEQUENCE [LARGE SCALE GENOMIC DNA]</scope>
</reference>
<dbReference type="InterPro" id="IPR029063">
    <property type="entry name" value="SAM-dependent_MTases_sf"/>
</dbReference>
<keyword evidence="11" id="KW-1185">Reference proteome</keyword>
<dbReference type="EMBL" id="DF820456">
    <property type="protein sequence ID" value="GAK50797.1"/>
    <property type="molecule type" value="Genomic_DNA"/>
</dbReference>
<dbReference type="InterPro" id="IPR036974">
    <property type="entry name" value="PUA_sf"/>
</dbReference>
<accession>A0A0S6VTE9</accession>
<dbReference type="Pfam" id="PF17785">
    <property type="entry name" value="PUA_3"/>
    <property type="match status" value="1"/>
</dbReference>
<keyword evidence="4 10" id="KW-0489">Methyltransferase</keyword>
<dbReference type="PANTHER" id="PTHR42873:SF1">
    <property type="entry name" value="S-ADENOSYLMETHIONINE-DEPENDENT METHYLTRANSFERASE DOMAIN-CONTAINING PROTEIN"/>
    <property type="match status" value="1"/>
</dbReference>
<evidence type="ECO:0000313" key="10">
    <source>
        <dbReference type="EMBL" id="GAK50797.1"/>
    </source>
</evidence>
<keyword evidence="6" id="KW-0949">S-adenosyl-L-methionine</keyword>
<dbReference type="Proteomes" id="UP000030700">
    <property type="component" value="Unassembled WGS sequence"/>
</dbReference>
<evidence type="ECO:0000256" key="6">
    <source>
        <dbReference type="ARBA" id="ARBA00022691"/>
    </source>
</evidence>
<dbReference type="PROSITE" id="PS50890">
    <property type="entry name" value="PUA"/>
    <property type="match status" value="1"/>
</dbReference>
<evidence type="ECO:0000256" key="3">
    <source>
        <dbReference type="ARBA" id="ARBA00022552"/>
    </source>
</evidence>
<dbReference type="InterPro" id="IPR002478">
    <property type="entry name" value="PUA"/>
</dbReference>
<dbReference type="InterPro" id="IPR019614">
    <property type="entry name" value="SAM-dep_methyl-trfase"/>
</dbReference>
<dbReference type="SUPFAM" id="SSF53335">
    <property type="entry name" value="S-adenosyl-L-methionine-dependent methyltransferases"/>
    <property type="match status" value="1"/>
</dbReference>
<dbReference type="CDD" id="cd02440">
    <property type="entry name" value="AdoMet_MTases"/>
    <property type="match status" value="1"/>
</dbReference>
<comment type="similarity">
    <text evidence="8">Belongs to the methyltransferase superfamily. RlmI family.</text>
</comment>
<dbReference type="HOGENOM" id="CLU_014042_0_0_0"/>
<dbReference type="AlphaFoldDB" id="A0A0S6VTE9"/>
<dbReference type="InterPro" id="IPR015947">
    <property type="entry name" value="PUA-like_sf"/>
</dbReference>
<gene>
    <name evidence="10" type="ORF">U14_02038</name>
</gene>
<dbReference type="Gene3D" id="2.30.130.10">
    <property type="entry name" value="PUA domain"/>
    <property type="match status" value="1"/>
</dbReference>
<dbReference type="PANTHER" id="PTHR42873">
    <property type="entry name" value="RIBOSOMAL RNA LARGE SUBUNIT METHYLTRANSFERASE"/>
    <property type="match status" value="1"/>
</dbReference>
<keyword evidence="3" id="KW-0698">rRNA processing</keyword>
<keyword evidence="5 10" id="KW-0808">Transferase</keyword>
<evidence type="ECO:0000256" key="7">
    <source>
        <dbReference type="ARBA" id="ARBA00022884"/>
    </source>
</evidence>
<name>A0A0S6VTE9_9BACT</name>
<evidence type="ECO:0000256" key="5">
    <source>
        <dbReference type="ARBA" id="ARBA00022679"/>
    </source>
</evidence>
<evidence type="ECO:0000256" key="1">
    <source>
        <dbReference type="ARBA" id="ARBA00004496"/>
    </source>
</evidence>
<dbReference type="Gene3D" id="3.30.750.80">
    <property type="entry name" value="RNA methyltransferase domain (HRMD) like"/>
    <property type="match status" value="1"/>
</dbReference>
<dbReference type="STRING" id="1499966.U14_02038"/>
<proteinExistence type="inferred from homology"/>
<feature type="domain" description="PUA" evidence="9">
    <location>
        <begin position="2"/>
        <end position="87"/>
    </location>
</feature>
<dbReference type="GO" id="GO:0003723">
    <property type="term" value="F:RNA binding"/>
    <property type="evidence" value="ECO:0007669"/>
    <property type="project" value="UniProtKB-KW"/>
</dbReference>
<dbReference type="GO" id="GO:0005737">
    <property type="term" value="C:cytoplasm"/>
    <property type="evidence" value="ECO:0007669"/>
    <property type="project" value="UniProtKB-SubCell"/>
</dbReference>
<keyword evidence="7" id="KW-0694">RNA-binding</keyword>
<keyword evidence="2" id="KW-0963">Cytoplasm</keyword>
<dbReference type="Pfam" id="PF10672">
    <property type="entry name" value="Methyltrans_SAM"/>
    <property type="match status" value="1"/>
</dbReference>
<dbReference type="GO" id="GO:0008168">
    <property type="term" value="F:methyltransferase activity"/>
    <property type="evidence" value="ECO:0007669"/>
    <property type="project" value="UniProtKB-KW"/>
</dbReference>